<comment type="caution">
    <text evidence="2">The sequence shown here is derived from an EMBL/GenBank/DDBJ whole genome shotgun (WGS) entry which is preliminary data.</text>
</comment>
<name>A0A923N749_9BACT</name>
<keyword evidence="3" id="KW-1185">Reference proteome</keyword>
<evidence type="ECO:0000256" key="1">
    <source>
        <dbReference type="SAM" id="MobiDB-lite"/>
    </source>
</evidence>
<dbReference type="Proteomes" id="UP000603640">
    <property type="component" value="Unassembled WGS sequence"/>
</dbReference>
<feature type="compositionally biased region" description="Polar residues" evidence="1">
    <location>
        <begin position="14"/>
        <end position="32"/>
    </location>
</feature>
<organism evidence="2 3">
    <name type="scientific">Pontibacter cellulosilyticus</name>
    <dbReference type="NCBI Taxonomy" id="1720253"/>
    <lineage>
        <taxon>Bacteria</taxon>
        <taxon>Pseudomonadati</taxon>
        <taxon>Bacteroidota</taxon>
        <taxon>Cytophagia</taxon>
        <taxon>Cytophagales</taxon>
        <taxon>Hymenobacteraceae</taxon>
        <taxon>Pontibacter</taxon>
    </lineage>
</organism>
<dbReference type="AlphaFoldDB" id="A0A923N749"/>
<sequence length="85" mass="8764">MADNKNNEQKGNKPESNANATHVPKNASNTANYKGAVDLGTEGTKATASQQQGQGSWNAKDKNNRTGSESGGEKTGQGGKSQTGK</sequence>
<accession>A0A923N749</accession>
<dbReference type="EMBL" id="JACRVF010000001">
    <property type="protein sequence ID" value="MBC5992132.1"/>
    <property type="molecule type" value="Genomic_DNA"/>
</dbReference>
<gene>
    <name evidence="2" type="ORF">H8S84_04695</name>
</gene>
<reference evidence="2" key="1">
    <citation type="submission" date="2020-08" db="EMBL/GenBank/DDBJ databases">
        <title>Pontibacter sp. SD6 16S ribosomal RNA gene Genome sequencing and assembly.</title>
        <authorList>
            <person name="Kang M."/>
        </authorList>
    </citation>
    <scope>NUCLEOTIDE SEQUENCE</scope>
    <source>
        <strain evidence="2">SD6</strain>
    </source>
</reference>
<feature type="compositionally biased region" description="Polar residues" evidence="1">
    <location>
        <begin position="44"/>
        <end position="57"/>
    </location>
</feature>
<evidence type="ECO:0000313" key="3">
    <source>
        <dbReference type="Proteomes" id="UP000603640"/>
    </source>
</evidence>
<feature type="compositionally biased region" description="Gly residues" evidence="1">
    <location>
        <begin position="69"/>
        <end position="85"/>
    </location>
</feature>
<feature type="region of interest" description="Disordered" evidence="1">
    <location>
        <begin position="1"/>
        <end position="85"/>
    </location>
</feature>
<protein>
    <submittedName>
        <fullName evidence="2">Uncharacterized protein</fullName>
    </submittedName>
</protein>
<proteinExistence type="predicted"/>
<feature type="compositionally biased region" description="Basic and acidic residues" evidence="1">
    <location>
        <begin position="1"/>
        <end position="13"/>
    </location>
</feature>
<evidence type="ECO:0000313" key="2">
    <source>
        <dbReference type="EMBL" id="MBC5992132.1"/>
    </source>
</evidence>